<dbReference type="KEGG" id="jag:GJA_2161"/>
<feature type="transmembrane region" description="Helical" evidence="6">
    <location>
        <begin position="78"/>
        <end position="98"/>
    </location>
</feature>
<accession>W0V4I8</accession>
<feature type="transmembrane region" description="Helical" evidence="6">
    <location>
        <begin position="43"/>
        <end position="66"/>
    </location>
</feature>
<evidence type="ECO:0000256" key="2">
    <source>
        <dbReference type="ARBA" id="ARBA00022475"/>
    </source>
</evidence>
<dbReference type="eggNOG" id="COG1280">
    <property type="taxonomic scope" value="Bacteria"/>
</dbReference>
<dbReference type="Proteomes" id="UP000027604">
    <property type="component" value="Chromosome I"/>
</dbReference>
<dbReference type="GO" id="GO:0005886">
    <property type="term" value="C:plasma membrane"/>
    <property type="evidence" value="ECO:0007669"/>
    <property type="project" value="UniProtKB-SubCell"/>
</dbReference>
<dbReference type="GO" id="GO:0015171">
    <property type="term" value="F:amino acid transmembrane transporter activity"/>
    <property type="evidence" value="ECO:0007669"/>
    <property type="project" value="TreeGrafter"/>
</dbReference>
<evidence type="ECO:0000256" key="3">
    <source>
        <dbReference type="ARBA" id="ARBA00022692"/>
    </source>
</evidence>
<dbReference type="PANTHER" id="PTHR30086:SF20">
    <property type="entry name" value="ARGININE EXPORTER PROTEIN ARGO-RELATED"/>
    <property type="match status" value="1"/>
</dbReference>
<keyword evidence="4 6" id="KW-1133">Transmembrane helix</keyword>
<dbReference type="AlphaFoldDB" id="W0V4I8"/>
<feature type="transmembrane region" description="Helical" evidence="6">
    <location>
        <begin position="146"/>
        <end position="169"/>
    </location>
</feature>
<reference evidence="7 8" key="1">
    <citation type="journal article" date="2015" name="Genome Announc.">
        <title>Genome Sequence of Mushroom Soft-Rot Pathogen Janthinobacterium agaricidamnosum.</title>
        <authorList>
            <person name="Graupner K."/>
            <person name="Lackner G."/>
            <person name="Hertweck C."/>
        </authorList>
    </citation>
    <scope>NUCLEOTIDE SEQUENCE [LARGE SCALE GENOMIC DNA]</scope>
    <source>
        <strain evidence="8">NBRC 102515 / DSM 9628</strain>
    </source>
</reference>
<keyword evidence="2" id="KW-1003">Cell membrane</keyword>
<feature type="transmembrane region" description="Helical" evidence="6">
    <location>
        <begin position="6"/>
        <end position="22"/>
    </location>
</feature>
<evidence type="ECO:0000256" key="4">
    <source>
        <dbReference type="ARBA" id="ARBA00022989"/>
    </source>
</evidence>
<protein>
    <submittedName>
        <fullName evidence="7">Putative membrane protein</fullName>
    </submittedName>
</protein>
<sequence length="196" mass="21264">MNDISHLAVLIAAASLIILLPGPPWQPIATQARHSRRRAWRAALAVAVGDISVIICSGLLFTLIALEWPLLLEVLKVAVGLYILYLGLCLLNSPACAADTPPQEAAPDDFALSLLTALRHPRPMLFFAAFFPLALDQEPVSQLFDFYILGGLFECLSLLYHAALILLAARLHALRLPLQKIGACCLILGSLAIMYT</sequence>
<dbReference type="Pfam" id="PF01810">
    <property type="entry name" value="LysE"/>
    <property type="match status" value="1"/>
</dbReference>
<dbReference type="HOGENOM" id="CLU_1388602_0_0_4"/>
<feature type="transmembrane region" description="Helical" evidence="6">
    <location>
        <begin position="176"/>
        <end position="195"/>
    </location>
</feature>
<dbReference type="PATRIC" id="fig|1349767.4.peg.3919"/>
<evidence type="ECO:0000256" key="1">
    <source>
        <dbReference type="ARBA" id="ARBA00004651"/>
    </source>
</evidence>
<dbReference type="EMBL" id="HG322949">
    <property type="protein sequence ID" value="CDG82796.1"/>
    <property type="molecule type" value="Genomic_DNA"/>
</dbReference>
<organism evidence="7 8">
    <name type="scientific">Janthinobacterium agaricidamnosum NBRC 102515 = DSM 9628</name>
    <dbReference type="NCBI Taxonomy" id="1349767"/>
    <lineage>
        <taxon>Bacteria</taxon>
        <taxon>Pseudomonadati</taxon>
        <taxon>Pseudomonadota</taxon>
        <taxon>Betaproteobacteria</taxon>
        <taxon>Burkholderiales</taxon>
        <taxon>Oxalobacteraceae</taxon>
        <taxon>Janthinobacterium</taxon>
    </lineage>
</organism>
<dbReference type="InterPro" id="IPR001123">
    <property type="entry name" value="LeuE-type"/>
</dbReference>
<gene>
    <name evidence="7" type="ORF">GJA_2161</name>
</gene>
<proteinExistence type="predicted"/>
<name>W0V4I8_9BURK</name>
<keyword evidence="5 6" id="KW-0472">Membrane</keyword>
<evidence type="ECO:0000256" key="6">
    <source>
        <dbReference type="SAM" id="Phobius"/>
    </source>
</evidence>
<dbReference type="STRING" id="1349767.GJA_2161"/>
<evidence type="ECO:0000313" key="8">
    <source>
        <dbReference type="Proteomes" id="UP000027604"/>
    </source>
</evidence>
<dbReference type="RefSeq" id="WP_038491665.1">
    <property type="nucleotide sequence ID" value="NZ_BCTH01000028.1"/>
</dbReference>
<keyword evidence="3 6" id="KW-0812">Transmembrane</keyword>
<evidence type="ECO:0000256" key="5">
    <source>
        <dbReference type="ARBA" id="ARBA00023136"/>
    </source>
</evidence>
<dbReference type="PANTHER" id="PTHR30086">
    <property type="entry name" value="ARGININE EXPORTER PROTEIN ARGO"/>
    <property type="match status" value="1"/>
</dbReference>
<comment type="subcellular location">
    <subcellularLocation>
        <location evidence="1">Cell membrane</location>
        <topology evidence="1">Multi-pass membrane protein</topology>
    </subcellularLocation>
</comment>
<evidence type="ECO:0000313" key="7">
    <source>
        <dbReference type="EMBL" id="CDG82796.1"/>
    </source>
</evidence>
<keyword evidence="8" id="KW-1185">Reference proteome</keyword>